<keyword evidence="1" id="KW-1133">Transmembrane helix</keyword>
<reference evidence="2 3" key="1">
    <citation type="journal article" date="2016" name="Nat. Commun.">
        <title>Thousands of microbial genomes shed light on interconnected biogeochemical processes in an aquifer system.</title>
        <authorList>
            <person name="Anantharaman K."/>
            <person name="Brown C.T."/>
            <person name="Hug L.A."/>
            <person name="Sharon I."/>
            <person name="Castelle C.J."/>
            <person name="Probst A.J."/>
            <person name="Thomas B.C."/>
            <person name="Singh A."/>
            <person name="Wilkins M.J."/>
            <person name="Karaoz U."/>
            <person name="Brodie E.L."/>
            <person name="Williams K.H."/>
            <person name="Hubbard S.S."/>
            <person name="Banfield J.F."/>
        </authorList>
    </citation>
    <scope>NUCLEOTIDE SEQUENCE [LARGE SCALE GENOMIC DNA]</scope>
</reference>
<gene>
    <name evidence="2" type="ORF">A2994_00705</name>
</gene>
<evidence type="ECO:0000313" key="2">
    <source>
        <dbReference type="EMBL" id="OGB85531.1"/>
    </source>
</evidence>
<evidence type="ECO:0000313" key="3">
    <source>
        <dbReference type="Proteomes" id="UP000179010"/>
    </source>
</evidence>
<dbReference type="AlphaFoldDB" id="A0A1F4PPD4"/>
<feature type="transmembrane region" description="Helical" evidence="1">
    <location>
        <begin position="153"/>
        <end position="170"/>
    </location>
</feature>
<keyword evidence="1" id="KW-0472">Membrane</keyword>
<name>A0A1F4PPD4_UNCK3</name>
<sequence length="251" mass="27079">MLADVPLNLEKQVTAMKNIDGAVLRKLGELCRLVQDALSSFTPASLQKIIEQGGEWKKGIRKLVLELGGQEAVVAVEESEKPPVEISDAAYRRQTWTLIWRWAMFTAFLTAIFWGVWYAIAGEIPTVEKVLWSVGEKGPPVQWLQLPFAISRWWDVMLAPVWSSMIILIFRTTTDKAVLDSVGVGLGVGLVAGLVAGLGVGLGAGLVVGFYFGLCFGLVAGLVAGLVVGLVGLIVSPQSLLRSFGKWLAGD</sequence>
<proteinExistence type="predicted"/>
<feature type="transmembrane region" description="Helical" evidence="1">
    <location>
        <begin position="210"/>
        <end position="235"/>
    </location>
</feature>
<feature type="transmembrane region" description="Helical" evidence="1">
    <location>
        <begin position="182"/>
        <end position="204"/>
    </location>
</feature>
<dbReference type="Proteomes" id="UP000179010">
    <property type="component" value="Unassembled WGS sequence"/>
</dbReference>
<protein>
    <submittedName>
        <fullName evidence="2">Uncharacterized protein</fullName>
    </submittedName>
</protein>
<evidence type="ECO:0000256" key="1">
    <source>
        <dbReference type="SAM" id="Phobius"/>
    </source>
</evidence>
<feature type="transmembrane region" description="Helical" evidence="1">
    <location>
        <begin position="99"/>
        <end position="120"/>
    </location>
</feature>
<accession>A0A1F4PPD4</accession>
<keyword evidence="1" id="KW-0812">Transmembrane</keyword>
<comment type="caution">
    <text evidence="2">The sequence shown here is derived from an EMBL/GenBank/DDBJ whole genome shotgun (WGS) entry which is preliminary data.</text>
</comment>
<dbReference type="EMBL" id="METE01000002">
    <property type="protein sequence ID" value="OGB85531.1"/>
    <property type="molecule type" value="Genomic_DNA"/>
</dbReference>
<organism evidence="2 3">
    <name type="scientific">candidate division Kazan bacterium RIFCSPLOWO2_01_FULL_48_13</name>
    <dbReference type="NCBI Taxonomy" id="1798539"/>
    <lineage>
        <taxon>Bacteria</taxon>
        <taxon>Bacteria division Kazan-3B-28</taxon>
    </lineage>
</organism>